<name>A0A1C3CU88_9GAMM</name>
<dbReference type="OrthoDB" id="7871744at2"/>
<dbReference type="Pfam" id="PF03724">
    <property type="entry name" value="META"/>
    <property type="match status" value="1"/>
</dbReference>
<evidence type="ECO:0000313" key="5">
    <source>
        <dbReference type="Proteomes" id="UP000186553"/>
    </source>
</evidence>
<dbReference type="PROSITE" id="PS51257">
    <property type="entry name" value="PROKAR_LIPOPROTEIN"/>
    <property type="match status" value="1"/>
</dbReference>
<comment type="caution">
    <text evidence="4">The sequence shown here is derived from an EMBL/GenBank/DDBJ whole genome shotgun (WGS) entry which is preliminary data.</text>
</comment>
<protein>
    <recommendedName>
        <fullName evidence="6">DUF4377 domain-containing protein</fullName>
    </recommendedName>
</protein>
<dbReference type="PANTHER" id="PTHR35535">
    <property type="entry name" value="HEAT SHOCK PROTEIN HSLJ"/>
    <property type="match status" value="1"/>
</dbReference>
<evidence type="ECO:0000313" key="4">
    <source>
        <dbReference type="EMBL" id="ODA12281.1"/>
    </source>
</evidence>
<evidence type="ECO:0000259" key="3">
    <source>
        <dbReference type="Pfam" id="PF14302"/>
    </source>
</evidence>
<dbReference type="PANTHER" id="PTHR35535:SF1">
    <property type="entry name" value="HEAT SHOCK PROTEIN HSLJ"/>
    <property type="match status" value="1"/>
</dbReference>
<dbReference type="EMBL" id="MBDL01000011">
    <property type="protein sequence ID" value="ODA12281.1"/>
    <property type="molecule type" value="Genomic_DNA"/>
</dbReference>
<dbReference type="InterPro" id="IPR025485">
    <property type="entry name" value="DUF4377"/>
</dbReference>
<dbReference type="InterPro" id="IPR038670">
    <property type="entry name" value="HslJ-like_sf"/>
</dbReference>
<keyword evidence="1" id="KW-0732">Signal</keyword>
<organism evidence="4 5">
    <name type="scientific">Acinetobacter celticus</name>
    <dbReference type="NCBI Taxonomy" id="1891224"/>
    <lineage>
        <taxon>Bacteria</taxon>
        <taxon>Pseudomonadati</taxon>
        <taxon>Pseudomonadota</taxon>
        <taxon>Gammaproteobacteria</taxon>
        <taxon>Moraxellales</taxon>
        <taxon>Moraxellaceae</taxon>
        <taxon>Acinetobacter</taxon>
    </lineage>
</organism>
<dbReference type="STRING" id="1891224.BBP83_10300"/>
<proteinExistence type="predicted"/>
<evidence type="ECO:0008006" key="6">
    <source>
        <dbReference type="Google" id="ProtNLM"/>
    </source>
</evidence>
<gene>
    <name evidence="4" type="ORF">BBP83_10300</name>
</gene>
<feature type="domain" description="DUF306" evidence="2">
    <location>
        <begin position="54"/>
        <end position="141"/>
    </location>
</feature>
<dbReference type="RefSeq" id="WP_068888629.1">
    <property type="nucleotide sequence ID" value="NZ_CBCRUU010000010.1"/>
</dbReference>
<keyword evidence="5" id="KW-1185">Reference proteome</keyword>
<evidence type="ECO:0000259" key="2">
    <source>
        <dbReference type="Pfam" id="PF03724"/>
    </source>
</evidence>
<dbReference type="AlphaFoldDB" id="A0A1C3CU88"/>
<feature type="chain" id="PRO_5008671630" description="DUF4377 domain-containing protein" evidence="1">
    <location>
        <begin position="17"/>
        <end position="257"/>
    </location>
</feature>
<dbReference type="Pfam" id="PF14302">
    <property type="entry name" value="DUF4377"/>
    <property type="match status" value="1"/>
</dbReference>
<feature type="domain" description="DUF4377" evidence="3">
    <location>
        <begin position="167"/>
        <end position="250"/>
    </location>
</feature>
<accession>A0A1C3CU88</accession>
<dbReference type="InterPro" id="IPR005184">
    <property type="entry name" value="DUF306_Meta_HslJ"/>
</dbReference>
<dbReference type="Gene3D" id="2.40.128.270">
    <property type="match status" value="1"/>
</dbReference>
<reference evidence="4 5" key="1">
    <citation type="submission" date="2016-07" db="EMBL/GenBank/DDBJ databases">
        <title>Acinetobacter sp. ANC 4603.</title>
        <authorList>
            <person name="Radolfova-Krizova L."/>
            <person name="Nemec A."/>
        </authorList>
    </citation>
    <scope>NUCLEOTIDE SEQUENCE [LARGE SCALE GENOMIC DNA]</scope>
    <source>
        <strain evidence="4 5">ANC 4603</strain>
    </source>
</reference>
<sequence>MKLKYLAIALFPLALAACQSGDIQKAGDVAMSVLQQQNASKTLSSYQWSYLPAGSSAPIVLNFDEQRLSIATGCNTQSGSWKAENNILVTGNMMSTNMMCSPALMKQEAFSASLFQVGKTPFVLNTTDVENPTLTLVSPTGEKVTFLGKMTPETKYNTQAETIFLEISPETKKCVGVAPQTCLQVREIKYADNGVKTQVDKDWTLFYSGIEGYTHSPTERQVVRIKRYEIKNPAADQSKYAYVQDMIIEREAVKGSL</sequence>
<feature type="signal peptide" evidence="1">
    <location>
        <begin position="1"/>
        <end position="16"/>
    </location>
</feature>
<dbReference type="InterPro" id="IPR053147">
    <property type="entry name" value="Hsp_HslJ-like"/>
</dbReference>
<evidence type="ECO:0000256" key="1">
    <source>
        <dbReference type="SAM" id="SignalP"/>
    </source>
</evidence>
<dbReference type="Proteomes" id="UP000186553">
    <property type="component" value="Unassembled WGS sequence"/>
</dbReference>